<feature type="signal peptide" evidence="3">
    <location>
        <begin position="1"/>
        <end position="27"/>
    </location>
</feature>
<protein>
    <submittedName>
        <fullName evidence="4">Cohesin domain-containing protein</fullName>
    </submittedName>
</protein>
<dbReference type="Proteomes" id="UP001652431">
    <property type="component" value="Unassembled WGS sequence"/>
</dbReference>
<feature type="chain" id="PRO_5045329888" evidence="3">
    <location>
        <begin position="28"/>
        <end position="492"/>
    </location>
</feature>
<dbReference type="RefSeq" id="WP_158367566.1">
    <property type="nucleotide sequence ID" value="NZ_JAOQJU010000001.1"/>
</dbReference>
<evidence type="ECO:0000256" key="3">
    <source>
        <dbReference type="SAM" id="SignalP"/>
    </source>
</evidence>
<dbReference type="InterPro" id="IPR008965">
    <property type="entry name" value="CBM2/CBM3_carb-bd_dom_sf"/>
</dbReference>
<name>A0ABT2RIR5_9FIRM</name>
<dbReference type="EMBL" id="JAOQJU010000001">
    <property type="protein sequence ID" value="MCU6685293.1"/>
    <property type="molecule type" value="Genomic_DNA"/>
</dbReference>
<proteinExistence type="predicted"/>
<comment type="caution">
    <text evidence="4">The sequence shown here is derived from an EMBL/GenBank/DDBJ whole genome shotgun (WGS) entry which is preliminary data.</text>
</comment>
<keyword evidence="2" id="KW-0472">Membrane</keyword>
<dbReference type="CDD" id="cd08547">
    <property type="entry name" value="Type_II_cohesin"/>
    <property type="match status" value="1"/>
</dbReference>
<keyword evidence="2" id="KW-0812">Transmembrane</keyword>
<dbReference type="SUPFAM" id="SSF49384">
    <property type="entry name" value="Carbohydrate-binding domain"/>
    <property type="match status" value="1"/>
</dbReference>
<feature type="transmembrane region" description="Helical" evidence="2">
    <location>
        <begin position="336"/>
        <end position="357"/>
    </location>
</feature>
<feature type="compositionally biased region" description="Basic residues" evidence="1">
    <location>
        <begin position="425"/>
        <end position="435"/>
    </location>
</feature>
<feature type="compositionally biased region" description="Basic and acidic residues" evidence="1">
    <location>
        <begin position="483"/>
        <end position="492"/>
    </location>
</feature>
<evidence type="ECO:0000313" key="5">
    <source>
        <dbReference type="Proteomes" id="UP001652431"/>
    </source>
</evidence>
<evidence type="ECO:0000313" key="4">
    <source>
        <dbReference type="EMBL" id="MCU6685293.1"/>
    </source>
</evidence>
<feature type="compositionally biased region" description="Acidic residues" evidence="1">
    <location>
        <begin position="409"/>
        <end position="419"/>
    </location>
</feature>
<organism evidence="4 5">
    <name type="scientific">Dorea acetigenes</name>
    <dbReference type="NCBI Taxonomy" id="2981787"/>
    <lineage>
        <taxon>Bacteria</taxon>
        <taxon>Bacillati</taxon>
        <taxon>Bacillota</taxon>
        <taxon>Clostridia</taxon>
        <taxon>Lachnospirales</taxon>
        <taxon>Lachnospiraceae</taxon>
        <taxon>Dorea</taxon>
    </lineage>
</organism>
<dbReference type="Gene3D" id="2.60.40.680">
    <property type="match status" value="1"/>
</dbReference>
<sequence>MKRIKKTILSMLCVSMLAMLMPTVAFAANGELRFSDPTASAGATVEVTAKFSADAGITDAKATLSYDTSYLEFVSGDGASGSDGQIELTGTGDGSSTELNWTLQFRALAEGTGKVEVLTATGTASNGTSIQVTKGSSTVTIGPGDGTQTAAADTTAVGSGAAVDVNGTQYTVNNDFSDALIPQGFERTQIEFEGQTCNAAIQASSGKYVIYLTGQSGESTFFLYDPDDGSISPFEQINISASRYIILLDDDVSSNLPTGYQKTSIEVEGNEFPAWQKEGDVDYYVVYALNSDGKKGFYQYDVVDETYQRTAPEAQEEETAESSSRVGKVLDKVEKYLDIIAIVIGVLFLLLIIILIVKSVQLRHRDDELDELYDKYGIDEEDEEDEEELPVKNKKEPKVKEKKKKAVYDEEDYPEMDYEEAVRKKDSKKKASQKKSKGEDDFEELSDFMDEDYDDYEEDDFDDFDEELEKLPKRRSHAEEDDTFKMDIIDLD</sequence>
<evidence type="ECO:0000256" key="1">
    <source>
        <dbReference type="SAM" id="MobiDB-lite"/>
    </source>
</evidence>
<gene>
    <name evidence="4" type="ORF">OCV99_01780</name>
</gene>
<feature type="region of interest" description="Disordered" evidence="1">
    <location>
        <begin position="380"/>
        <end position="492"/>
    </location>
</feature>
<reference evidence="4 5" key="1">
    <citation type="journal article" date="2021" name="ISME Commun">
        <title>Automated analysis of genomic sequences facilitates high-throughput and comprehensive description of bacteria.</title>
        <authorList>
            <person name="Hitch T.C.A."/>
        </authorList>
    </citation>
    <scope>NUCLEOTIDE SEQUENCE [LARGE SCALE GENOMIC DNA]</scope>
    <source>
        <strain evidence="4 5">Sanger_03</strain>
    </source>
</reference>
<accession>A0ABT2RIR5</accession>
<feature type="compositionally biased region" description="Acidic residues" evidence="1">
    <location>
        <begin position="440"/>
        <end position="468"/>
    </location>
</feature>
<keyword evidence="5" id="KW-1185">Reference proteome</keyword>
<evidence type="ECO:0000256" key="2">
    <source>
        <dbReference type="SAM" id="Phobius"/>
    </source>
</evidence>
<feature type="compositionally biased region" description="Basic and acidic residues" evidence="1">
    <location>
        <begin position="389"/>
        <end position="399"/>
    </location>
</feature>
<keyword evidence="2" id="KW-1133">Transmembrane helix</keyword>
<keyword evidence="3" id="KW-0732">Signal</keyword>